<organism evidence="2 4">
    <name type="scientific">Gibberella zeae (strain ATCC MYA-4620 / CBS 123657 / FGSC 9075 / NRRL 31084 / PH-1)</name>
    <name type="common">Wheat head blight fungus</name>
    <name type="synonym">Fusarium graminearum</name>
    <dbReference type="NCBI Taxonomy" id="229533"/>
    <lineage>
        <taxon>Eukaryota</taxon>
        <taxon>Fungi</taxon>
        <taxon>Dikarya</taxon>
        <taxon>Ascomycota</taxon>
        <taxon>Pezizomycotina</taxon>
        <taxon>Sordariomycetes</taxon>
        <taxon>Hypocreomycetidae</taxon>
        <taxon>Hypocreales</taxon>
        <taxon>Nectriaceae</taxon>
        <taxon>Fusarium</taxon>
    </lineage>
</organism>
<dbReference type="InParanoid" id="A0A098DUU5"/>
<dbReference type="VEuPathDB" id="FungiDB:FGRAMPH1_01G23133"/>
<keyword evidence="4" id="KW-1185">Reference proteome</keyword>
<reference evidence="3 4" key="2">
    <citation type="journal article" date="2010" name="Nature">
        <title>Comparative genomics reveals mobile pathogenicity chromosomes in Fusarium.</title>
        <authorList>
            <person name="Ma L.J."/>
            <person name="van der Does H.C."/>
            <person name="Borkovich K.A."/>
            <person name="Coleman J.J."/>
            <person name="Daboussi M.J."/>
            <person name="Di Pietro A."/>
            <person name="Dufresne M."/>
            <person name="Freitag M."/>
            <person name="Grabherr M."/>
            <person name="Henrissat B."/>
            <person name="Houterman P.M."/>
            <person name="Kang S."/>
            <person name="Shim W.B."/>
            <person name="Woloshuk C."/>
            <person name="Xie X."/>
            <person name="Xu J.R."/>
            <person name="Antoniw J."/>
            <person name="Baker S.E."/>
            <person name="Bluhm B.H."/>
            <person name="Breakspear A."/>
            <person name="Brown D.W."/>
            <person name="Butchko R.A."/>
            <person name="Chapman S."/>
            <person name="Coulson R."/>
            <person name="Coutinho P.M."/>
            <person name="Danchin E.G."/>
            <person name="Diener A."/>
            <person name="Gale L.R."/>
            <person name="Gardiner D.M."/>
            <person name="Goff S."/>
            <person name="Hammond-Kosack K.E."/>
            <person name="Hilburn K."/>
            <person name="Hua-Van A."/>
            <person name="Jonkers W."/>
            <person name="Kazan K."/>
            <person name="Kodira C.D."/>
            <person name="Koehrsen M."/>
            <person name="Kumar L."/>
            <person name="Lee Y.H."/>
            <person name="Li L."/>
            <person name="Manners J.M."/>
            <person name="Miranda-Saavedra D."/>
            <person name="Mukherjee M."/>
            <person name="Park G."/>
            <person name="Park J."/>
            <person name="Park S.Y."/>
            <person name="Proctor R.H."/>
            <person name="Regev A."/>
            <person name="Ruiz-Roldan M.C."/>
            <person name="Sain D."/>
            <person name="Sakthikumar S."/>
            <person name="Sykes S."/>
            <person name="Schwartz D.C."/>
            <person name="Turgeon B.G."/>
            <person name="Wapinski I."/>
            <person name="Yoder O."/>
            <person name="Young S."/>
            <person name="Zeng Q."/>
            <person name="Zhou S."/>
            <person name="Galagan J."/>
            <person name="Cuomo C.A."/>
            <person name="Kistler H.C."/>
            <person name="Rep M."/>
        </authorList>
    </citation>
    <scope>GENOME REANNOTATION</scope>
    <source>
        <strain evidence="4">ATCC MYA-4620 / CBS 123657 / FGSC 9075 / NRRL 31084 / PH-1</strain>
        <strain evidence="3">PH-1 / ATCC MYA-4620 / FGSC 9075 / NRRL 31084</strain>
    </source>
</reference>
<reference evidence="3 4" key="1">
    <citation type="journal article" date="2007" name="Science">
        <title>The Fusarium graminearum genome reveals a link between localized polymorphism and pathogen specialization.</title>
        <authorList>
            <person name="Cuomo C.A."/>
            <person name="Gueldener U."/>
            <person name="Xu J.-R."/>
            <person name="Trail F."/>
            <person name="Turgeon B.G."/>
            <person name="Di Pietro A."/>
            <person name="Walton J.D."/>
            <person name="Ma L.-J."/>
            <person name="Baker S.E."/>
            <person name="Rep M."/>
            <person name="Adam G."/>
            <person name="Antoniw J."/>
            <person name="Baldwin T."/>
            <person name="Calvo S.E."/>
            <person name="Chang Y.-L."/>
            <person name="DeCaprio D."/>
            <person name="Gale L.R."/>
            <person name="Gnerre S."/>
            <person name="Goswami R.S."/>
            <person name="Hammond-Kosack K."/>
            <person name="Harris L.J."/>
            <person name="Hilburn K."/>
            <person name="Kennell J.C."/>
            <person name="Kroken S."/>
            <person name="Magnuson J.K."/>
            <person name="Mannhaupt G."/>
            <person name="Mauceli E.W."/>
            <person name="Mewes H.-W."/>
            <person name="Mitterbauer R."/>
            <person name="Muehlbauer G."/>
            <person name="Muensterkoetter M."/>
            <person name="Nelson D."/>
            <person name="O'Donnell K."/>
            <person name="Ouellet T."/>
            <person name="Qi W."/>
            <person name="Quesneville H."/>
            <person name="Roncero M.I.G."/>
            <person name="Seong K.-Y."/>
            <person name="Tetko I.V."/>
            <person name="Urban M."/>
            <person name="Waalwijk C."/>
            <person name="Ward T.J."/>
            <person name="Yao J."/>
            <person name="Birren B.W."/>
            <person name="Kistler H.C."/>
        </authorList>
    </citation>
    <scope>NUCLEOTIDE SEQUENCE [LARGE SCALE GENOMIC DNA]</scope>
    <source>
        <strain evidence="4">ATCC MYA-4620 / CBS 123657 / FGSC 9075 / NRRL 31084 / PH-1</strain>
        <strain evidence="3">PH-1 / ATCC MYA-4620 / FGSC 9075 / NRRL 31084</strain>
    </source>
</reference>
<reference evidence="2 4" key="3">
    <citation type="journal article" date="2015" name="BMC Genomics">
        <title>The completed genome sequence of the pathogenic ascomycete fungus Fusarium graminearum.</title>
        <authorList>
            <person name="King R."/>
            <person name="Urban M."/>
            <person name="Hammond-Kosack M.C."/>
            <person name="Hassani-Pak K."/>
            <person name="Hammond-Kosack K.E."/>
        </authorList>
    </citation>
    <scope>NUCLEOTIDE SEQUENCE [LARGE SCALE GENOMIC DNA]</scope>
    <source>
        <strain evidence="4">ATCC MYA-4620 / CBS 123657 / FGSC 9075 / NRRL 31084 / PH-1</strain>
        <strain evidence="2">PH-1</strain>
    </source>
</reference>
<proteinExistence type="predicted"/>
<dbReference type="Proteomes" id="UP000070720">
    <property type="component" value="Chromosome 4"/>
</dbReference>
<reference evidence="3" key="4">
    <citation type="submission" date="2017-01" db="UniProtKB">
        <authorList>
            <consortium name="EnsemblFungi"/>
        </authorList>
    </citation>
    <scope>IDENTIFICATION</scope>
    <source>
        <strain evidence="3">PH-1 / ATCC MYA-4620 / FGSC 9075 / NRRL 31084</strain>
    </source>
</reference>
<evidence type="ECO:0000313" key="4">
    <source>
        <dbReference type="Proteomes" id="UP000070720"/>
    </source>
</evidence>
<feature type="region of interest" description="Disordered" evidence="1">
    <location>
        <begin position="39"/>
        <end position="63"/>
    </location>
</feature>
<dbReference type="AlphaFoldDB" id="A0A098DUU5"/>
<name>A0A098DUU5_GIBZE</name>
<evidence type="ECO:0000313" key="3">
    <source>
        <dbReference type="EnsemblFungi" id="CEF85625"/>
    </source>
</evidence>
<protein>
    <submittedName>
        <fullName evidence="2">Chromosome 4, complete genome</fullName>
    </submittedName>
</protein>
<accession>A0A0E0SGR2</accession>
<dbReference type="EnsemblFungi" id="CEF85625">
    <property type="protein sequence ID" value="CEF85625"/>
    <property type="gene ID" value="FGRRES_15386"/>
</dbReference>
<evidence type="ECO:0000313" key="2">
    <source>
        <dbReference type="EMBL" id="CEF85625.1"/>
    </source>
</evidence>
<sequence>MSQGYAFQRKLPIQGEGISRCWEEYALGLRLADLPTSFRVHGTTKNNPRNKSKGWIPSSLSAD</sequence>
<evidence type="ECO:0000256" key="1">
    <source>
        <dbReference type="SAM" id="MobiDB-lite"/>
    </source>
</evidence>
<gene>
    <name evidence="2" type="ORF">FGRAMPH1_01T23133</name>
</gene>
<accession>A0A098DUU5</accession>
<dbReference type="EMBL" id="HG970335">
    <property type="protein sequence ID" value="CEF85625.1"/>
    <property type="molecule type" value="Genomic_DNA"/>
</dbReference>